<proteinExistence type="predicted"/>
<reference evidence="1 2" key="1">
    <citation type="submission" date="2016-01" db="EMBL/GenBank/DDBJ databases">
        <authorList>
            <person name="Oliw E.H."/>
        </authorList>
    </citation>
    <scope>NUCLEOTIDE SEQUENCE [LARGE SCALE GENOMIC DNA]</scope>
    <source>
        <strain evidence="1 2">Zutra 3-1</strain>
    </source>
</reference>
<dbReference type="Proteomes" id="UP000191987">
    <property type="component" value="Unassembled WGS sequence"/>
</dbReference>
<accession>A0A1S7S7F5</accession>
<name>A0A1S7S7F5_9HYPH</name>
<gene>
    <name evidence="1" type="ORF">AGR7C_pTi0211</name>
</gene>
<sequence>MDRRASRTGSMGLAHTNERSNESFTLLQTYKYSNKCSFLLGLPANISCQTLDIYN</sequence>
<evidence type="ECO:0000313" key="2">
    <source>
        <dbReference type="Proteomes" id="UP000191987"/>
    </source>
</evidence>
<evidence type="ECO:0000313" key="1">
    <source>
        <dbReference type="EMBL" id="CUX63982.1"/>
    </source>
</evidence>
<dbReference type="EMBL" id="FBWG01000050">
    <property type="protein sequence ID" value="CUX63982.1"/>
    <property type="molecule type" value="Genomic_DNA"/>
</dbReference>
<organism evidence="1 2">
    <name type="scientific">Agrobacterium deltaense Zutra 3/1</name>
    <dbReference type="NCBI Taxonomy" id="1183427"/>
    <lineage>
        <taxon>Bacteria</taxon>
        <taxon>Pseudomonadati</taxon>
        <taxon>Pseudomonadota</taxon>
        <taxon>Alphaproteobacteria</taxon>
        <taxon>Hyphomicrobiales</taxon>
        <taxon>Rhizobiaceae</taxon>
        <taxon>Rhizobium/Agrobacterium group</taxon>
        <taxon>Agrobacterium</taxon>
    </lineage>
</organism>
<protein>
    <submittedName>
        <fullName evidence="1">Uncharacterized protein</fullName>
    </submittedName>
</protein>
<dbReference type="AlphaFoldDB" id="A0A1S7S7F5"/>